<reference evidence="1 2" key="1">
    <citation type="submission" date="2024-02" db="EMBL/GenBank/DDBJ databases">
        <authorList>
            <person name="Daric V."/>
            <person name="Darras S."/>
        </authorList>
    </citation>
    <scope>NUCLEOTIDE SEQUENCE [LARGE SCALE GENOMIC DNA]</scope>
</reference>
<sequence>MRHAAECSFDYQPTMTRIKQWNEFYRKRHQERGHEIWENDRRNAIRTDDVNKVLHSRYVMRCLQDMQHESKGWTTLSGSTEKKFEIIFPINEQSSLRKNGCSEG</sequence>
<organism evidence="1 2">
    <name type="scientific">Clavelina lepadiformis</name>
    <name type="common">Light-bulb sea squirt</name>
    <name type="synonym">Ascidia lepadiformis</name>
    <dbReference type="NCBI Taxonomy" id="159417"/>
    <lineage>
        <taxon>Eukaryota</taxon>
        <taxon>Metazoa</taxon>
        <taxon>Chordata</taxon>
        <taxon>Tunicata</taxon>
        <taxon>Ascidiacea</taxon>
        <taxon>Aplousobranchia</taxon>
        <taxon>Clavelinidae</taxon>
        <taxon>Clavelina</taxon>
    </lineage>
</organism>
<dbReference type="Proteomes" id="UP001642483">
    <property type="component" value="Unassembled WGS sequence"/>
</dbReference>
<evidence type="ECO:0000313" key="1">
    <source>
        <dbReference type="EMBL" id="CAK8674230.1"/>
    </source>
</evidence>
<protein>
    <submittedName>
        <fullName evidence="1">Uncharacterized protein</fullName>
    </submittedName>
</protein>
<accession>A0ABP0F3D0</accession>
<evidence type="ECO:0000313" key="2">
    <source>
        <dbReference type="Proteomes" id="UP001642483"/>
    </source>
</evidence>
<keyword evidence="2" id="KW-1185">Reference proteome</keyword>
<comment type="caution">
    <text evidence="1">The sequence shown here is derived from an EMBL/GenBank/DDBJ whole genome shotgun (WGS) entry which is preliminary data.</text>
</comment>
<name>A0ABP0F3D0_CLALP</name>
<dbReference type="EMBL" id="CAWYQH010000013">
    <property type="protein sequence ID" value="CAK8674230.1"/>
    <property type="molecule type" value="Genomic_DNA"/>
</dbReference>
<proteinExistence type="predicted"/>
<gene>
    <name evidence="1" type="ORF">CVLEPA_LOCUS3949</name>
</gene>